<evidence type="ECO:0000313" key="6">
    <source>
        <dbReference type="EMBL" id="MBP1993578.1"/>
    </source>
</evidence>
<comment type="caution">
    <text evidence="6">The sequence shown here is derived from an EMBL/GenBank/DDBJ whole genome shotgun (WGS) entry which is preliminary data.</text>
</comment>
<dbReference type="Gene3D" id="3.40.190.10">
    <property type="entry name" value="Periplasmic binding protein-like II"/>
    <property type="match status" value="1"/>
</dbReference>
<gene>
    <name evidence="6" type="ORF">J2Z66_005200</name>
</gene>
<protein>
    <submittedName>
        <fullName evidence="6">Multiple sugar transport system substrate-binding protein</fullName>
    </submittedName>
</protein>
<keyword evidence="2" id="KW-0732">Signal</keyword>
<evidence type="ECO:0000256" key="3">
    <source>
        <dbReference type="ARBA" id="ARBA00023136"/>
    </source>
</evidence>
<keyword evidence="1" id="KW-1003">Cell membrane</keyword>
<evidence type="ECO:0000256" key="1">
    <source>
        <dbReference type="ARBA" id="ARBA00022475"/>
    </source>
</evidence>
<dbReference type="EMBL" id="JAGGLB010000019">
    <property type="protein sequence ID" value="MBP1993578.1"/>
    <property type="molecule type" value="Genomic_DNA"/>
</dbReference>
<evidence type="ECO:0000313" key="7">
    <source>
        <dbReference type="Proteomes" id="UP001519287"/>
    </source>
</evidence>
<keyword evidence="3" id="KW-0472">Membrane</keyword>
<dbReference type="Pfam" id="PF01547">
    <property type="entry name" value="SBP_bac_1"/>
    <property type="match status" value="1"/>
</dbReference>
<dbReference type="SUPFAM" id="SSF53850">
    <property type="entry name" value="Periplasmic binding protein-like II"/>
    <property type="match status" value="1"/>
</dbReference>
<organism evidence="6 7">
    <name type="scientific">Paenibacillus eucommiae</name>
    <dbReference type="NCBI Taxonomy" id="1355755"/>
    <lineage>
        <taxon>Bacteria</taxon>
        <taxon>Bacillati</taxon>
        <taxon>Bacillota</taxon>
        <taxon>Bacilli</taxon>
        <taxon>Bacillales</taxon>
        <taxon>Paenibacillaceae</taxon>
        <taxon>Paenibacillus</taxon>
    </lineage>
</organism>
<evidence type="ECO:0000256" key="5">
    <source>
        <dbReference type="ARBA" id="ARBA00023288"/>
    </source>
</evidence>
<dbReference type="InterPro" id="IPR006059">
    <property type="entry name" value="SBP"/>
</dbReference>
<dbReference type="PANTHER" id="PTHR43649">
    <property type="entry name" value="ARABINOSE-BINDING PROTEIN-RELATED"/>
    <property type="match status" value="1"/>
</dbReference>
<dbReference type="PANTHER" id="PTHR43649:SF33">
    <property type="entry name" value="POLYGALACTURONAN_RHAMNOGALACTURONAN-BINDING PROTEIN YTCQ"/>
    <property type="match status" value="1"/>
</dbReference>
<dbReference type="Proteomes" id="UP001519287">
    <property type="component" value="Unassembled WGS sequence"/>
</dbReference>
<accession>A0ABS4J160</accession>
<keyword evidence="6" id="KW-0813">Transport</keyword>
<keyword evidence="5" id="KW-0449">Lipoprotein</keyword>
<reference evidence="6 7" key="1">
    <citation type="submission" date="2021-03" db="EMBL/GenBank/DDBJ databases">
        <title>Genomic Encyclopedia of Type Strains, Phase IV (KMG-IV): sequencing the most valuable type-strain genomes for metagenomic binning, comparative biology and taxonomic classification.</title>
        <authorList>
            <person name="Goeker M."/>
        </authorList>
    </citation>
    <scope>NUCLEOTIDE SEQUENCE [LARGE SCALE GENOMIC DNA]</scope>
    <source>
        <strain evidence="6 7">DSM 26048</strain>
    </source>
</reference>
<evidence type="ECO:0000256" key="2">
    <source>
        <dbReference type="ARBA" id="ARBA00022729"/>
    </source>
</evidence>
<name>A0ABS4J160_9BACL</name>
<dbReference type="InterPro" id="IPR050490">
    <property type="entry name" value="Bact_solute-bd_prot1"/>
</dbReference>
<dbReference type="PROSITE" id="PS51257">
    <property type="entry name" value="PROKAR_LIPOPROTEIN"/>
    <property type="match status" value="1"/>
</dbReference>
<keyword evidence="4" id="KW-0564">Palmitate</keyword>
<dbReference type="RefSeq" id="WP_209975460.1">
    <property type="nucleotide sequence ID" value="NZ_JAGGLB010000019.1"/>
</dbReference>
<keyword evidence="7" id="KW-1185">Reference proteome</keyword>
<evidence type="ECO:0000256" key="4">
    <source>
        <dbReference type="ARBA" id="ARBA00023139"/>
    </source>
</evidence>
<keyword evidence="6" id="KW-0762">Sugar transport</keyword>
<sequence>MNKWRLAVAVFVLIFSLLITGCEAIWSSKEDESVPRPIDRETEATLKIAVEVATQSMKEYASYLRTQYPNVKVEFLSYARLRNSTQSFDSGFEQWVEEKKPDIIQFPMLKTFEKWVRDGKLLELGPLIKADDFDLENMNDHVIDYIRDKGEGKLFGLAPTFSSNVLFYNKQIFDRYHIEYPHNQMSWEEVLGLAGRFPAEGDETTKTYGYHHGSEASTFSLIKDIGRDQRLSYVDTDSTEITIDTPGWRRIFEMVLNGYKQGYVYNNKNPFFKSGNANFDDYIMSNMFTTGRAAMTLQNFMYLNLLEQKKIPQSSEWDIVTVPVDPTLPTESNYYRVSDLLGISADSPTLRAAWEFVKYANSDEVSKMKSKSLLDSQILTRTSHLKEVNGRSLEPFYMLEPSTFQEFTFTSSFDSQFDEMASEEINKILDGQQTLDEALKIIQRKGKELLAAESVK</sequence>
<proteinExistence type="predicted"/>